<dbReference type="Pfam" id="PF00069">
    <property type="entry name" value="Pkinase"/>
    <property type="match status" value="1"/>
</dbReference>
<evidence type="ECO:0000259" key="13">
    <source>
        <dbReference type="PROSITE" id="PS50011"/>
    </source>
</evidence>
<dbReference type="InterPro" id="IPR047173">
    <property type="entry name" value="STRAD_A/B-like"/>
</dbReference>
<dbReference type="GO" id="GO:0140535">
    <property type="term" value="C:intracellular protein-containing complex"/>
    <property type="evidence" value="ECO:0007669"/>
    <property type="project" value="Ensembl"/>
</dbReference>
<dbReference type="GO" id="GO:0019900">
    <property type="term" value="F:kinase binding"/>
    <property type="evidence" value="ECO:0007669"/>
    <property type="project" value="Ensembl"/>
</dbReference>
<evidence type="ECO:0000256" key="7">
    <source>
        <dbReference type="ARBA" id="ARBA00023242"/>
    </source>
</evidence>
<dbReference type="InParanoid" id="A0A6I8P635"/>
<feature type="region of interest" description="Disordered" evidence="12">
    <location>
        <begin position="32"/>
        <end position="53"/>
    </location>
</feature>
<keyword evidence="6" id="KW-0597">Phosphoprotein</keyword>
<feature type="compositionally biased region" description="Low complexity" evidence="12">
    <location>
        <begin position="454"/>
        <end position="477"/>
    </location>
</feature>
<dbReference type="GO" id="GO:0043539">
    <property type="term" value="F:protein serine/threonine kinase activator activity"/>
    <property type="evidence" value="ECO:0000318"/>
    <property type="project" value="GO_Central"/>
</dbReference>
<dbReference type="FunCoup" id="A0A6I8P635">
    <property type="interactions" value="2986"/>
</dbReference>
<evidence type="ECO:0000256" key="5">
    <source>
        <dbReference type="ARBA" id="ARBA00022490"/>
    </source>
</evidence>
<dbReference type="GO" id="GO:1902554">
    <property type="term" value="C:serine/threonine protein kinase complex"/>
    <property type="evidence" value="ECO:0000318"/>
    <property type="project" value="GO_Central"/>
</dbReference>
<evidence type="ECO:0000313" key="14">
    <source>
        <dbReference type="Ensembl" id="ENSOANP00000049347.1"/>
    </source>
</evidence>
<evidence type="ECO:0000256" key="2">
    <source>
        <dbReference type="ARBA" id="ARBA00004496"/>
    </source>
</evidence>
<evidence type="ECO:0000256" key="12">
    <source>
        <dbReference type="SAM" id="MobiDB-lite"/>
    </source>
</evidence>
<comment type="subunit">
    <text evidence="4">Component of a trimeric complex composed of STK11/LKB1, STRAD (STRADA or STRADB) and CAB39/MO25 (CAB39/MO25alpha or CAB39L/MO25beta): the complex tethers STK11/LKB1 in the cytoplasm and stimulates its catalytic activity.</text>
</comment>
<evidence type="ECO:0000256" key="8">
    <source>
        <dbReference type="ARBA" id="ARBA00023306"/>
    </source>
</evidence>
<feature type="compositionally biased region" description="Pro residues" evidence="12">
    <location>
        <begin position="414"/>
        <end position="431"/>
    </location>
</feature>
<comment type="subcellular location">
    <subcellularLocation>
        <location evidence="2">Cytoplasm</location>
    </subcellularLocation>
    <subcellularLocation>
        <location evidence="1">Nucleus</location>
    </subcellularLocation>
</comment>
<dbReference type="GO" id="GO:0006611">
    <property type="term" value="P:protein export from nucleus"/>
    <property type="evidence" value="ECO:0000318"/>
    <property type="project" value="GO_Central"/>
</dbReference>
<comment type="similarity">
    <text evidence="3">Belongs to the protein kinase superfamily. STE Ser/Thr protein kinase family. STE20 subfamily.</text>
</comment>
<protein>
    <recommendedName>
        <fullName evidence="10">STE20-related kinase adapter protein alpha</fullName>
    </recommendedName>
    <alternativeName>
        <fullName evidence="11">STE20-related adapter protein</fullName>
    </alternativeName>
</protein>
<dbReference type="Proteomes" id="UP000002279">
    <property type="component" value="Chromosome 11"/>
</dbReference>
<dbReference type="FunFam" id="1.10.510.10:FF:000213">
    <property type="entry name" value="STE20-related kinase adapter protein alpha isoform X2"/>
    <property type="match status" value="1"/>
</dbReference>
<reference evidence="14 15" key="1">
    <citation type="journal article" date="2008" name="Nature">
        <title>Genome analysis of the platypus reveals unique signatures of evolution.</title>
        <authorList>
            <person name="Warren W.C."/>
            <person name="Hillier L.W."/>
            <person name="Marshall Graves J.A."/>
            <person name="Birney E."/>
            <person name="Ponting C.P."/>
            <person name="Grutzner F."/>
            <person name="Belov K."/>
            <person name="Miller W."/>
            <person name="Clarke L."/>
            <person name="Chinwalla A.T."/>
            <person name="Yang S.P."/>
            <person name="Heger A."/>
            <person name="Locke D.P."/>
            <person name="Miethke P."/>
            <person name="Waters P.D."/>
            <person name="Veyrunes F."/>
            <person name="Fulton L."/>
            <person name="Fulton B."/>
            <person name="Graves T."/>
            <person name="Wallis J."/>
            <person name="Puente X.S."/>
            <person name="Lopez-Otin C."/>
            <person name="Ordonez G.R."/>
            <person name="Eichler E.E."/>
            <person name="Chen L."/>
            <person name="Cheng Z."/>
            <person name="Deakin J.E."/>
            <person name="Alsop A."/>
            <person name="Thompson K."/>
            <person name="Kirby P."/>
            <person name="Papenfuss A.T."/>
            <person name="Wakefield M.J."/>
            <person name="Olender T."/>
            <person name="Lancet D."/>
            <person name="Huttley G.A."/>
            <person name="Smit A.F."/>
            <person name="Pask A."/>
            <person name="Temple-Smith P."/>
            <person name="Batzer M.A."/>
            <person name="Walker J.A."/>
            <person name="Konkel M.K."/>
            <person name="Harris R.S."/>
            <person name="Whittington C.M."/>
            <person name="Wong E.S."/>
            <person name="Gemmell N.J."/>
            <person name="Buschiazzo E."/>
            <person name="Vargas Jentzsch I.M."/>
            <person name="Merkel A."/>
            <person name="Schmitz J."/>
            <person name="Zemann A."/>
            <person name="Churakov G."/>
            <person name="Kriegs J.O."/>
            <person name="Brosius J."/>
            <person name="Murchison E.P."/>
            <person name="Sachidanandam R."/>
            <person name="Smith C."/>
            <person name="Hannon G.J."/>
            <person name="Tsend-Ayush E."/>
            <person name="McMillan D."/>
            <person name="Attenborough R."/>
            <person name="Rens W."/>
            <person name="Ferguson-Smith M."/>
            <person name="Lefevre C.M."/>
            <person name="Sharp J.A."/>
            <person name="Nicholas K.R."/>
            <person name="Ray D.A."/>
            <person name="Kube M."/>
            <person name="Reinhardt R."/>
            <person name="Pringle T.H."/>
            <person name="Taylor J."/>
            <person name="Jones R.C."/>
            <person name="Nixon B."/>
            <person name="Dacheux J.L."/>
            <person name="Niwa H."/>
            <person name="Sekita Y."/>
            <person name="Huang X."/>
            <person name="Stark A."/>
            <person name="Kheradpour P."/>
            <person name="Kellis M."/>
            <person name="Flicek P."/>
            <person name="Chen Y."/>
            <person name="Webber C."/>
            <person name="Hardison R."/>
            <person name="Nelson J."/>
            <person name="Hallsworth-Pepin K."/>
            <person name="Delehaunty K."/>
            <person name="Markovic C."/>
            <person name="Minx P."/>
            <person name="Feng Y."/>
            <person name="Kremitzki C."/>
            <person name="Mitreva M."/>
            <person name="Glasscock J."/>
            <person name="Wylie T."/>
            <person name="Wohldmann P."/>
            <person name="Thiru P."/>
            <person name="Nhan M.N."/>
            <person name="Pohl C.S."/>
            <person name="Smith S.M."/>
            <person name="Hou S."/>
            <person name="Nefedov M."/>
            <person name="de Jong P.J."/>
            <person name="Renfree M.B."/>
            <person name="Mardis E.R."/>
            <person name="Wilson R.K."/>
        </authorList>
    </citation>
    <scope>NUCLEOTIDE SEQUENCE [LARGE SCALE GENOMIC DNA]</scope>
    <source>
        <strain evidence="14 15">Glennie</strain>
    </source>
</reference>
<dbReference type="SUPFAM" id="SSF56112">
    <property type="entry name" value="Protein kinase-like (PK-like)"/>
    <property type="match status" value="1"/>
</dbReference>
<gene>
    <name evidence="14" type="primary">STRADA</name>
</gene>
<keyword evidence="8" id="KW-0131">Cell cycle</keyword>
<dbReference type="Gene3D" id="3.30.200.20">
    <property type="entry name" value="Phosphorylase Kinase, domain 1"/>
    <property type="match status" value="1"/>
</dbReference>
<dbReference type="PROSITE" id="PS50011">
    <property type="entry name" value="PROTEIN_KINASE_DOM"/>
    <property type="match status" value="1"/>
</dbReference>
<dbReference type="InterPro" id="IPR000719">
    <property type="entry name" value="Prot_kinase_dom"/>
</dbReference>
<dbReference type="AlphaFoldDB" id="A0A6I8P635"/>
<feature type="domain" description="Protein kinase" evidence="13">
    <location>
        <begin position="69"/>
        <end position="379"/>
    </location>
</feature>
<accession>A0A6I8P635</accession>
<dbReference type="GO" id="GO:0005829">
    <property type="term" value="C:cytosol"/>
    <property type="evidence" value="ECO:0007669"/>
    <property type="project" value="Ensembl"/>
</dbReference>
<dbReference type="FunFam" id="3.30.200.20:FF:000130">
    <property type="entry name" value="STE20-related kinase adapter protein alpha"/>
    <property type="match status" value="1"/>
</dbReference>
<evidence type="ECO:0000256" key="11">
    <source>
        <dbReference type="ARBA" id="ARBA00043123"/>
    </source>
</evidence>
<feature type="region of interest" description="Disordered" evidence="12">
    <location>
        <begin position="413"/>
        <end position="492"/>
    </location>
</feature>
<reference evidence="14" key="2">
    <citation type="submission" date="2025-08" db="UniProtKB">
        <authorList>
            <consortium name="Ensembl"/>
        </authorList>
    </citation>
    <scope>IDENTIFICATION</scope>
    <source>
        <strain evidence="14">Glennie</strain>
    </source>
</reference>
<keyword evidence="15" id="KW-1185">Reference proteome</keyword>
<dbReference type="PANTHER" id="PTHR48014:SF20">
    <property type="entry name" value="STE20-RELATED KINASE ADAPTER PROTEIN ALPHA"/>
    <property type="match status" value="1"/>
</dbReference>
<sequence>MSFLVSKPERIRRWVSEKFIVEGLRDLELFGEQPPGDARRKTNEASSESIAPSPKRAAMSSFLPEGGYYKLLTIIGKGFEELMTVNLARYKPSGEYVTVRRVNLEACTNEMVTFLQGELHVSKLFNHPNLVPYRATFIADNELWVVTSFMAYGSAKDLIGTHFTDGMSELAIAYILQGLLKALDYIHHMGYVHRSVKASHILISVDGRVHLAGLRSSLSMISHGQRQRVVHDFPKYGVKVLPWLSPEVLQQNLQGYDAKSDIYSVGITACELANGHVPFKDMPATQMLLEKLNGTVPCLLDTTTIPAEELTIDTSRSGANSGPGEGLAASGTRTSNGDSPLHPYHRTFSPHFHHFVELCLQRSPDLRPTASTLLGHSFFKQVLERAPQPRPPTTTETWRAELRQALALGLRWPILPPPHPEPGSGCPPAPARSPARPRPSRGRPPGRPALQLVSSPRSSAAPPRPCRSCSVPSPQSPASRAVVSPRTPAASSGWCPAWNSWTWTTGNSEPLGGRGSGGWPGLSLEGPHGGLIPRTSVSTPPSGKPAGRERTAWPGGRTLPGQGRALLFPIRCGQGAGEAPAGTRGSAGAHTVAPAGCRGLDPRGGDRVRPTFAPWGCALWATVGGRWTCPGGA</sequence>
<evidence type="ECO:0000256" key="10">
    <source>
        <dbReference type="ARBA" id="ARBA00040462"/>
    </source>
</evidence>
<evidence type="ECO:0000256" key="4">
    <source>
        <dbReference type="ARBA" id="ARBA00011749"/>
    </source>
</evidence>
<feature type="region of interest" description="Disordered" evidence="12">
    <location>
        <begin position="534"/>
        <end position="559"/>
    </location>
</feature>
<dbReference type="GO" id="GO:0005524">
    <property type="term" value="F:ATP binding"/>
    <property type="evidence" value="ECO:0007669"/>
    <property type="project" value="InterPro"/>
</dbReference>
<evidence type="ECO:0000313" key="15">
    <source>
        <dbReference type="Proteomes" id="UP000002279"/>
    </source>
</evidence>
<dbReference type="GO" id="GO:0004672">
    <property type="term" value="F:protein kinase activity"/>
    <property type="evidence" value="ECO:0007669"/>
    <property type="project" value="InterPro"/>
</dbReference>
<dbReference type="GeneTree" id="ENSGT00940000158827"/>
<dbReference type="Ensembl" id="ENSOANT00000049593.1">
    <property type="protein sequence ID" value="ENSOANP00000049347.1"/>
    <property type="gene ID" value="ENSOANG00000044390.1"/>
</dbReference>
<feature type="region of interest" description="Disordered" evidence="12">
    <location>
        <begin position="312"/>
        <end position="338"/>
    </location>
</feature>
<name>A0A6I8P635_ORNAN</name>
<keyword evidence="7" id="KW-0539">Nucleus</keyword>
<comment type="function">
    <text evidence="9">Pseudokinase which, in complex with CAB39/MO25 (CAB39/MO25alpha or CAB39L/MO25beta), binds to and activates STK11/LKB1. Adopts a closed conformation typical of active protein kinases and binds STK11/LKB1 as a pseudosubstrate, promoting conformational change of STK11/LKB1 in an active conformation.</text>
</comment>
<evidence type="ECO:0000256" key="6">
    <source>
        <dbReference type="ARBA" id="ARBA00022553"/>
    </source>
</evidence>
<dbReference type="InterPro" id="IPR011009">
    <property type="entry name" value="Kinase-like_dom_sf"/>
</dbReference>
<proteinExistence type="inferred from homology"/>
<organism evidence="14 15">
    <name type="scientific">Ornithorhynchus anatinus</name>
    <name type="common">Duckbill platypus</name>
    <dbReference type="NCBI Taxonomy" id="9258"/>
    <lineage>
        <taxon>Eukaryota</taxon>
        <taxon>Metazoa</taxon>
        <taxon>Chordata</taxon>
        <taxon>Craniata</taxon>
        <taxon>Vertebrata</taxon>
        <taxon>Euteleostomi</taxon>
        <taxon>Mammalia</taxon>
        <taxon>Monotremata</taxon>
        <taxon>Ornithorhynchidae</taxon>
        <taxon>Ornithorhynchus</taxon>
    </lineage>
</organism>
<evidence type="ECO:0000256" key="3">
    <source>
        <dbReference type="ARBA" id="ARBA00008874"/>
    </source>
</evidence>
<dbReference type="PANTHER" id="PTHR48014">
    <property type="entry name" value="SERINE/THREONINE-PROTEIN KINASE FRAY2"/>
    <property type="match status" value="1"/>
</dbReference>
<dbReference type="Bgee" id="ENSOANG00000044390">
    <property type="expression patterns" value="Expressed in testis and 8 other cell types or tissues"/>
</dbReference>
<keyword evidence="5" id="KW-0963">Cytoplasm</keyword>
<evidence type="ECO:0000256" key="1">
    <source>
        <dbReference type="ARBA" id="ARBA00004123"/>
    </source>
</evidence>
<evidence type="ECO:0000256" key="9">
    <source>
        <dbReference type="ARBA" id="ARBA00034653"/>
    </source>
</evidence>
<dbReference type="Gene3D" id="1.10.510.10">
    <property type="entry name" value="Transferase(Phosphotransferase) domain 1"/>
    <property type="match status" value="1"/>
</dbReference>
<dbReference type="GO" id="GO:0005654">
    <property type="term" value="C:nucleoplasm"/>
    <property type="evidence" value="ECO:0007669"/>
    <property type="project" value="Ensembl"/>
</dbReference>
<dbReference type="GO" id="GO:0070314">
    <property type="term" value="P:G1 to G0 transition"/>
    <property type="evidence" value="ECO:0007669"/>
    <property type="project" value="Ensembl"/>
</dbReference>
<reference evidence="14" key="3">
    <citation type="submission" date="2025-09" db="UniProtKB">
        <authorList>
            <consortium name="Ensembl"/>
        </authorList>
    </citation>
    <scope>IDENTIFICATION</scope>
    <source>
        <strain evidence="14">Glennie</strain>
    </source>
</reference>